<dbReference type="InterPro" id="IPR002104">
    <property type="entry name" value="Integrase_catalytic"/>
</dbReference>
<dbReference type="GO" id="GO:0015074">
    <property type="term" value="P:DNA integration"/>
    <property type="evidence" value="ECO:0007669"/>
    <property type="project" value="InterPro"/>
</dbReference>
<organism evidence="3 4">
    <name type="scientific">Ruegeria atlantica</name>
    <dbReference type="NCBI Taxonomy" id="81569"/>
    <lineage>
        <taxon>Bacteria</taxon>
        <taxon>Pseudomonadati</taxon>
        <taxon>Pseudomonadota</taxon>
        <taxon>Alphaproteobacteria</taxon>
        <taxon>Rhodobacterales</taxon>
        <taxon>Roseobacteraceae</taxon>
        <taxon>Ruegeria</taxon>
    </lineage>
</organism>
<comment type="caution">
    <text evidence="3">The sequence shown here is derived from an EMBL/GenBank/DDBJ whole genome shotgun (WGS) entry which is preliminary data.</text>
</comment>
<accession>A0AA90YWG5</accession>
<feature type="domain" description="Tyr recombinase" evidence="2">
    <location>
        <begin position="1"/>
        <end position="56"/>
    </location>
</feature>
<dbReference type="InterPro" id="IPR013762">
    <property type="entry name" value="Integrase-like_cat_sf"/>
</dbReference>
<dbReference type="PROSITE" id="PS51898">
    <property type="entry name" value="TYR_RECOMBINASE"/>
    <property type="match status" value="1"/>
</dbReference>
<dbReference type="GO" id="GO:0006310">
    <property type="term" value="P:DNA recombination"/>
    <property type="evidence" value="ECO:0007669"/>
    <property type="project" value="UniProtKB-KW"/>
</dbReference>
<dbReference type="InterPro" id="IPR011010">
    <property type="entry name" value="DNA_brk_join_enz"/>
</dbReference>
<gene>
    <name evidence="3" type="ORF">GS634_09795</name>
</gene>
<protein>
    <recommendedName>
        <fullName evidence="2">Tyr recombinase domain-containing protein</fullName>
    </recommendedName>
</protein>
<name>A0AA90YWG5_9RHOB</name>
<dbReference type="AlphaFoldDB" id="A0AA90YWG5"/>
<dbReference type="SUPFAM" id="SSF56349">
    <property type="entry name" value="DNA breaking-rejoining enzymes"/>
    <property type="match status" value="1"/>
</dbReference>
<evidence type="ECO:0000256" key="1">
    <source>
        <dbReference type="ARBA" id="ARBA00023172"/>
    </source>
</evidence>
<reference evidence="3" key="1">
    <citation type="submission" date="2019-12" db="EMBL/GenBank/DDBJ databases">
        <title>Ruegeria JWLKs population differentiation of coral mucus and skeleton niches.</title>
        <authorList>
            <person name="Luo D."/>
        </authorList>
    </citation>
    <scope>NUCLEOTIDE SEQUENCE</scope>
    <source>
        <strain evidence="3">HKCCD6181</strain>
    </source>
</reference>
<proteinExistence type="predicted"/>
<keyword evidence="1" id="KW-0233">DNA recombination</keyword>
<dbReference type="GO" id="GO:0003677">
    <property type="term" value="F:DNA binding"/>
    <property type="evidence" value="ECO:0007669"/>
    <property type="project" value="InterPro"/>
</dbReference>
<sequence>MKIHPHLFRHIAAKLYLEERPGDFETVRRLLKHKRLQTTMDFYASLSNQWAHDHYDEVVLLKLRGTSDD</sequence>
<evidence type="ECO:0000313" key="3">
    <source>
        <dbReference type="EMBL" id="NOE18408.1"/>
    </source>
</evidence>
<evidence type="ECO:0000259" key="2">
    <source>
        <dbReference type="PROSITE" id="PS51898"/>
    </source>
</evidence>
<dbReference type="Proteomes" id="UP000597886">
    <property type="component" value="Unassembled WGS sequence"/>
</dbReference>
<evidence type="ECO:0000313" key="4">
    <source>
        <dbReference type="Proteomes" id="UP000597886"/>
    </source>
</evidence>
<dbReference type="Gene3D" id="1.10.443.10">
    <property type="entry name" value="Intergrase catalytic core"/>
    <property type="match status" value="1"/>
</dbReference>
<dbReference type="EMBL" id="WVRA01000003">
    <property type="protein sequence ID" value="NOE18408.1"/>
    <property type="molecule type" value="Genomic_DNA"/>
</dbReference>